<dbReference type="GO" id="GO:0008270">
    <property type="term" value="F:zinc ion binding"/>
    <property type="evidence" value="ECO:0007669"/>
    <property type="project" value="InterPro"/>
</dbReference>
<dbReference type="PANTHER" id="PTHR23114">
    <property type="entry name" value="M7GPPPN-MRNA HYDROLASE"/>
    <property type="match status" value="1"/>
</dbReference>
<evidence type="ECO:0000259" key="3">
    <source>
        <dbReference type="PROSITE" id="PS51462"/>
    </source>
</evidence>
<evidence type="ECO:0000313" key="5">
    <source>
        <dbReference type="EMBL" id="QHT94908.1"/>
    </source>
</evidence>
<evidence type="ECO:0000313" key="4">
    <source>
        <dbReference type="EMBL" id="QHS80403.1"/>
    </source>
</evidence>
<feature type="domain" description="Nudix hydrolase" evidence="3">
    <location>
        <begin position="24"/>
        <end position="254"/>
    </location>
</feature>
<dbReference type="InterPro" id="IPR001878">
    <property type="entry name" value="Znf_CCHC"/>
</dbReference>
<dbReference type="AlphaFoldDB" id="A0A6C0ALN9"/>
<dbReference type="InterPro" id="IPR020084">
    <property type="entry name" value="NUDIX_hydrolase_CS"/>
</dbReference>
<evidence type="ECO:0000259" key="2">
    <source>
        <dbReference type="PROSITE" id="PS50158"/>
    </source>
</evidence>
<dbReference type="SUPFAM" id="SSF55811">
    <property type="entry name" value="Nudix"/>
    <property type="match status" value="1"/>
</dbReference>
<feature type="domain" description="CCHC-type" evidence="2">
    <location>
        <begin position="9"/>
        <end position="24"/>
    </location>
</feature>
<evidence type="ECO:0000256" key="1">
    <source>
        <dbReference type="ARBA" id="ARBA00022801"/>
    </source>
</evidence>
<accession>A0A6C0ALN9</accession>
<proteinExistence type="predicted"/>
<dbReference type="InterPro" id="IPR000086">
    <property type="entry name" value="NUDIX_hydrolase_dom"/>
</dbReference>
<dbReference type="PROSITE" id="PS51462">
    <property type="entry name" value="NUDIX"/>
    <property type="match status" value="1"/>
</dbReference>
<dbReference type="EMBL" id="MN740679">
    <property type="protein sequence ID" value="QHS80403.1"/>
    <property type="molecule type" value="Genomic_DNA"/>
</dbReference>
<organism evidence="4">
    <name type="scientific">viral metagenome</name>
    <dbReference type="NCBI Taxonomy" id="1070528"/>
    <lineage>
        <taxon>unclassified sequences</taxon>
        <taxon>metagenomes</taxon>
        <taxon>organismal metagenomes</taxon>
    </lineage>
</organism>
<dbReference type="GO" id="GO:0003676">
    <property type="term" value="F:nucleic acid binding"/>
    <property type="evidence" value="ECO:0007669"/>
    <property type="project" value="InterPro"/>
</dbReference>
<dbReference type="Gene3D" id="3.90.79.10">
    <property type="entry name" value="Nucleoside Triphosphate Pyrophosphohydrolase"/>
    <property type="match status" value="1"/>
</dbReference>
<dbReference type="PROSITE" id="PS00893">
    <property type="entry name" value="NUDIX_BOX"/>
    <property type="match status" value="1"/>
</dbReference>
<dbReference type="Pfam" id="PF00293">
    <property type="entry name" value="NUDIX"/>
    <property type="match status" value="1"/>
</dbReference>
<reference evidence="4" key="1">
    <citation type="journal article" date="2020" name="Nature">
        <title>Giant virus diversity and host interactions through global metagenomics.</title>
        <authorList>
            <person name="Schulz F."/>
            <person name="Roux S."/>
            <person name="Paez-Espino D."/>
            <person name="Jungbluth S."/>
            <person name="Walsh D.A."/>
            <person name="Denef V.J."/>
            <person name="McMahon K.D."/>
            <person name="Konstantinidis K.T."/>
            <person name="Eloe-Fadrosh E.A."/>
            <person name="Kyrpides N.C."/>
            <person name="Woyke T."/>
        </authorList>
    </citation>
    <scope>NUCLEOTIDE SEQUENCE</scope>
    <source>
        <strain evidence="5">GVMAG-M-3300024261-37</strain>
        <strain evidence="4">GVMAG-S-1039698-54</strain>
    </source>
</reference>
<dbReference type="InterPro" id="IPR015797">
    <property type="entry name" value="NUDIX_hydrolase-like_dom_sf"/>
</dbReference>
<dbReference type="PANTHER" id="PTHR23114:SF17">
    <property type="entry name" value="M7GPPPN-MRNA HYDROLASE"/>
    <property type="match status" value="1"/>
</dbReference>
<dbReference type="GO" id="GO:0000932">
    <property type="term" value="C:P-body"/>
    <property type="evidence" value="ECO:0007669"/>
    <property type="project" value="TreeGrafter"/>
</dbReference>
<protein>
    <recommendedName>
        <fullName evidence="6">Nudix hydrolase domain-containing protein</fullName>
    </recommendedName>
</protein>
<dbReference type="GO" id="GO:0000290">
    <property type="term" value="P:deadenylation-dependent decapping of nuclear-transcribed mRNA"/>
    <property type="evidence" value="ECO:0007669"/>
    <property type="project" value="TreeGrafter"/>
</dbReference>
<evidence type="ECO:0008006" key="6">
    <source>
        <dbReference type="Google" id="ProtNLM"/>
    </source>
</evidence>
<sequence>MNNKPYQFCNNCGRSGHLFHSCKKPVTSSGIACFKKDFNGDLKYLLICRKDTLGYVDFIRGKYPLYNMNYIQNLINEMTIEEKTRILNKDFKDLWSGLWGNFSGQQYSCEEKNSNQKLQQIKEGIFIENELYDLKRLIENSNTNWILPEWGFPKGRRNYQENDIKCASREFVEETGFQESDFIIIKNVLPFEEIFMGSNFKSYKHKYYLAFMGGESTMNNFQKSEVSKMKWVSLEESLALIRPYNIEKKDLIKRVDKILHKYSLFS</sequence>
<dbReference type="GO" id="GO:0016787">
    <property type="term" value="F:hydrolase activity"/>
    <property type="evidence" value="ECO:0007669"/>
    <property type="project" value="UniProtKB-KW"/>
</dbReference>
<dbReference type="EMBL" id="MN740232">
    <property type="protein sequence ID" value="QHT94908.1"/>
    <property type="molecule type" value="Genomic_DNA"/>
</dbReference>
<name>A0A6C0ALN9_9ZZZZ</name>
<dbReference type="PROSITE" id="PS50158">
    <property type="entry name" value="ZF_CCHC"/>
    <property type="match status" value="1"/>
</dbReference>
<keyword evidence="1" id="KW-0378">Hydrolase</keyword>